<evidence type="ECO:0000313" key="6">
    <source>
        <dbReference type="EMBL" id="MDG3017207.1"/>
    </source>
</evidence>
<dbReference type="PANTHER" id="PTHR11228">
    <property type="entry name" value="RADICAL SAM DOMAIN PROTEIN"/>
    <property type="match status" value="1"/>
</dbReference>
<reference evidence="6" key="1">
    <citation type="submission" date="2022-08" db="EMBL/GenBank/DDBJ databases">
        <title>Genome analysis of Corynebacteriales strain.</title>
        <authorList>
            <person name="Lee S.D."/>
        </authorList>
    </citation>
    <scope>NUCLEOTIDE SEQUENCE</scope>
    <source>
        <strain evidence="6">D3-21</strain>
    </source>
</reference>
<dbReference type="Pfam" id="PF04055">
    <property type="entry name" value="Radical_SAM"/>
    <property type="match status" value="1"/>
</dbReference>
<evidence type="ECO:0000256" key="3">
    <source>
        <dbReference type="ARBA" id="ARBA00023004"/>
    </source>
</evidence>
<keyword evidence="2" id="KW-0479">Metal-binding</keyword>
<sequence>MDACRDAFKRIGLSKLHWECWSACNLNCRFCYRTIDTPLTTNEAIRLIETCRYAGVERFVFAGGDPSLRGDLPVLIDLAESIGLSVELQSNFQRFSQELKDRIYSGTVSLTGISLDGNTADRHDSFRSTRGNFNAVIKALEFHQQVNRPVIVRTIVSSQNADCISDIGRLLSPYTNITRWSLLEFTPIGDGFTNQGDYCIPSTEFEEITRSVIDTYEGTAEVDVYRTTAKIGTYGLVTPAGYLYGVVTPPSNGQYPVVGSMLRTHLSILASSLPFSQRQHASRYGA</sequence>
<dbReference type="InterPro" id="IPR013785">
    <property type="entry name" value="Aldolase_TIM"/>
</dbReference>
<dbReference type="PANTHER" id="PTHR11228:SF7">
    <property type="entry name" value="PQQA PEPTIDE CYCLASE"/>
    <property type="match status" value="1"/>
</dbReference>
<dbReference type="GO" id="GO:0003824">
    <property type="term" value="F:catalytic activity"/>
    <property type="evidence" value="ECO:0007669"/>
    <property type="project" value="InterPro"/>
</dbReference>
<dbReference type="EMBL" id="JANRHA010000029">
    <property type="protein sequence ID" value="MDG3017207.1"/>
    <property type="molecule type" value="Genomic_DNA"/>
</dbReference>
<dbReference type="InterPro" id="IPR050377">
    <property type="entry name" value="Radical_SAM_PqqE_MftC-like"/>
</dbReference>
<dbReference type="SFLD" id="SFLDS00029">
    <property type="entry name" value="Radical_SAM"/>
    <property type="match status" value="1"/>
</dbReference>
<name>A0A9X4M5G0_9ACTN</name>
<keyword evidence="1" id="KW-0949">S-adenosyl-L-methionine</keyword>
<dbReference type="SFLD" id="SFLDG01067">
    <property type="entry name" value="SPASM/twitch_domain_containing"/>
    <property type="match status" value="1"/>
</dbReference>
<dbReference type="Gene3D" id="3.20.20.70">
    <property type="entry name" value="Aldolase class I"/>
    <property type="match status" value="1"/>
</dbReference>
<evidence type="ECO:0000256" key="4">
    <source>
        <dbReference type="ARBA" id="ARBA00023014"/>
    </source>
</evidence>
<keyword evidence="3" id="KW-0408">Iron</keyword>
<dbReference type="CDD" id="cd01335">
    <property type="entry name" value="Radical_SAM"/>
    <property type="match status" value="1"/>
</dbReference>
<gene>
    <name evidence="6" type="ORF">NVS88_21870</name>
</gene>
<proteinExistence type="predicted"/>
<keyword evidence="4" id="KW-0411">Iron-sulfur</keyword>
<evidence type="ECO:0000256" key="2">
    <source>
        <dbReference type="ARBA" id="ARBA00022723"/>
    </source>
</evidence>
<dbReference type="AlphaFoldDB" id="A0A9X4M5G0"/>
<feature type="domain" description="Radical SAM core" evidence="5">
    <location>
        <begin position="22"/>
        <end position="164"/>
    </location>
</feature>
<dbReference type="SUPFAM" id="SSF102114">
    <property type="entry name" value="Radical SAM enzymes"/>
    <property type="match status" value="1"/>
</dbReference>
<evidence type="ECO:0000313" key="7">
    <source>
        <dbReference type="Proteomes" id="UP001152755"/>
    </source>
</evidence>
<dbReference type="GO" id="GO:0046872">
    <property type="term" value="F:metal ion binding"/>
    <property type="evidence" value="ECO:0007669"/>
    <property type="project" value="UniProtKB-KW"/>
</dbReference>
<dbReference type="InterPro" id="IPR007197">
    <property type="entry name" value="rSAM"/>
</dbReference>
<organism evidence="6 7">
    <name type="scientific">Speluncibacter jeojiensis</name>
    <dbReference type="NCBI Taxonomy" id="2710754"/>
    <lineage>
        <taxon>Bacteria</taxon>
        <taxon>Bacillati</taxon>
        <taxon>Actinomycetota</taxon>
        <taxon>Actinomycetes</taxon>
        <taxon>Mycobacteriales</taxon>
        <taxon>Speluncibacteraceae</taxon>
        <taxon>Speluncibacter</taxon>
    </lineage>
</organism>
<protein>
    <submittedName>
        <fullName evidence="6">Radical SAM protein</fullName>
    </submittedName>
</protein>
<dbReference type="InterPro" id="IPR058240">
    <property type="entry name" value="rSAM_sf"/>
</dbReference>
<evidence type="ECO:0000259" key="5">
    <source>
        <dbReference type="Pfam" id="PF04055"/>
    </source>
</evidence>
<evidence type="ECO:0000256" key="1">
    <source>
        <dbReference type="ARBA" id="ARBA00022691"/>
    </source>
</evidence>
<comment type="caution">
    <text evidence="6">The sequence shown here is derived from an EMBL/GenBank/DDBJ whole genome shotgun (WGS) entry which is preliminary data.</text>
</comment>
<dbReference type="GO" id="GO:0051536">
    <property type="term" value="F:iron-sulfur cluster binding"/>
    <property type="evidence" value="ECO:0007669"/>
    <property type="project" value="UniProtKB-KW"/>
</dbReference>
<keyword evidence="7" id="KW-1185">Reference proteome</keyword>
<accession>A0A9X4M5G0</accession>
<dbReference type="Proteomes" id="UP001152755">
    <property type="component" value="Unassembled WGS sequence"/>
</dbReference>
<dbReference type="RefSeq" id="WP_332520860.1">
    <property type="nucleotide sequence ID" value="NZ_JANRHA010000029.1"/>
</dbReference>